<dbReference type="AlphaFoldDB" id="A0A2N4UBR9"/>
<comment type="caution">
    <text evidence="3">The sequence shown here is derived from an EMBL/GenBank/DDBJ whole genome shotgun (WGS) entry which is preliminary data.</text>
</comment>
<evidence type="ECO:0000313" key="3">
    <source>
        <dbReference type="EMBL" id="PLC52459.1"/>
    </source>
</evidence>
<evidence type="ECO:0000259" key="2">
    <source>
        <dbReference type="PROSITE" id="PS50206"/>
    </source>
</evidence>
<dbReference type="InterPro" id="IPR050229">
    <property type="entry name" value="GlpE_sulfurtransferase"/>
</dbReference>
<dbReference type="InterPro" id="IPR036873">
    <property type="entry name" value="Rhodanese-like_dom_sf"/>
</dbReference>
<keyword evidence="4" id="KW-1185">Reference proteome</keyword>
<dbReference type="Pfam" id="PF00581">
    <property type="entry name" value="Rhodanese"/>
    <property type="match status" value="1"/>
</dbReference>
<dbReference type="Proteomes" id="UP000234328">
    <property type="component" value="Unassembled WGS sequence"/>
</dbReference>
<dbReference type="PANTHER" id="PTHR43031">
    <property type="entry name" value="FAD-DEPENDENT OXIDOREDUCTASE"/>
    <property type="match status" value="1"/>
</dbReference>
<dbReference type="SMART" id="SM00450">
    <property type="entry name" value="RHOD"/>
    <property type="match status" value="1"/>
</dbReference>
<reference evidence="3 4" key="1">
    <citation type="submission" date="2017-10" db="EMBL/GenBank/DDBJ databases">
        <title>Two draft genome sequences of Pusillimonas sp. strains isolated from a nitrate- and radionuclide-contaminated groundwater in Russia.</title>
        <authorList>
            <person name="Grouzdev D.S."/>
            <person name="Tourova T.P."/>
            <person name="Goeva M.A."/>
            <person name="Babich T.L."/>
            <person name="Sokolova D.S."/>
            <person name="Abdullin R."/>
            <person name="Poltaraus A.B."/>
            <person name="Toshchakov S.V."/>
            <person name="Nazina T.N."/>
        </authorList>
    </citation>
    <scope>NUCLEOTIDE SEQUENCE [LARGE SCALE GENOMIC DNA]</scope>
    <source>
        <strain evidence="3 4">JR1/69-2-13</strain>
    </source>
</reference>
<dbReference type="CDD" id="cd00158">
    <property type="entry name" value="RHOD"/>
    <property type="match status" value="1"/>
</dbReference>
<feature type="transmembrane region" description="Helical" evidence="1">
    <location>
        <begin position="12"/>
        <end position="29"/>
    </location>
</feature>
<proteinExistence type="predicted"/>
<keyword evidence="1" id="KW-1133">Transmembrane helix</keyword>
<evidence type="ECO:0000313" key="4">
    <source>
        <dbReference type="Proteomes" id="UP000234328"/>
    </source>
</evidence>
<organism evidence="3 4">
    <name type="scientific">Pollutimonas nitritireducens</name>
    <dbReference type="NCBI Taxonomy" id="2045209"/>
    <lineage>
        <taxon>Bacteria</taxon>
        <taxon>Pseudomonadati</taxon>
        <taxon>Pseudomonadota</taxon>
        <taxon>Betaproteobacteria</taxon>
        <taxon>Burkholderiales</taxon>
        <taxon>Alcaligenaceae</taxon>
        <taxon>Pollutimonas</taxon>
    </lineage>
</organism>
<dbReference type="Gene3D" id="3.40.250.10">
    <property type="entry name" value="Rhodanese-like domain"/>
    <property type="match status" value="1"/>
</dbReference>
<accession>A0A2N4UBR9</accession>
<feature type="domain" description="Rhodanese" evidence="2">
    <location>
        <begin position="46"/>
        <end position="134"/>
    </location>
</feature>
<dbReference type="OrthoDB" id="1445766at2"/>
<sequence>MDFFLDQNNLIVIFVAIASGVMLLLPSILKGGGKSVSVQEAVQLVNHKQGTFLDIRSADAFKTASIPQARNLPAADVTNKLGTLPKNKPIIVVCDQGRESARIAGSLRKQGYEEAVSLAGGLQAWIKDGLPLSKKS</sequence>
<dbReference type="InterPro" id="IPR001763">
    <property type="entry name" value="Rhodanese-like_dom"/>
</dbReference>
<dbReference type="PANTHER" id="PTHR43031:SF1">
    <property type="entry name" value="PYRIDINE NUCLEOTIDE-DISULPHIDE OXIDOREDUCTASE"/>
    <property type="match status" value="1"/>
</dbReference>
<dbReference type="EMBL" id="PDNV01000013">
    <property type="protein sequence ID" value="PLC52459.1"/>
    <property type="molecule type" value="Genomic_DNA"/>
</dbReference>
<dbReference type="RefSeq" id="WP_102071478.1">
    <property type="nucleotide sequence ID" value="NZ_PDNV01000013.1"/>
</dbReference>
<dbReference type="PROSITE" id="PS50206">
    <property type="entry name" value="RHODANESE_3"/>
    <property type="match status" value="1"/>
</dbReference>
<gene>
    <name evidence="3" type="ORF">CR155_18345</name>
</gene>
<evidence type="ECO:0000256" key="1">
    <source>
        <dbReference type="SAM" id="Phobius"/>
    </source>
</evidence>
<name>A0A2N4UBR9_9BURK</name>
<protein>
    <submittedName>
        <fullName evidence="3">Rhodanese</fullName>
    </submittedName>
</protein>
<dbReference type="SUPFAM" id="SSF52821">
    <property type="entry name" value="Rhodanese/Cell cycle control phosphatase"/>
    <property type="match status" value="1"/>
</dbReference>
<keyword evidence="1" id="KW-0472">Membrane</keyword>
<keyword evidence="1" id="KW-0812">Transmembrane</keyword>